<dbReference type="EMBL" id="CADEPM010000005">
    <property type="protein sequence ID" value="CAB3406788.1"/>
    <property type="molecule type" value="Genomic_DNA"/>
</dbReference>
<dbReference type="PANTHER" id="PTHR11157:SF17">
    <property type="entry name" value="ELONGATION OF VERY LONG CHAIN FATTY ACIDS PROTEIN 6"/>
    <property type="match status" value="1"/>
</dbReference>
<dbReference type="GO" id="GO:0042761">
    <property type="term" value="P:very long-chain fatty acid biosynthetic process"/>
    <property type="evidence" value="ECO:0007669"/>
    <property type="project" value="TreeGrafter"/>
</dbReference>
<comment type="caution">
    <text evidence="13">The sequence shown here is derived from an EMBL/GenBank/DDBJ whole genome shotgun (WGS) entry which is preliminary data.</text>
</comment>
<keyword evidence="5 11" id="KW-0812">Transmembrane</keyword>
<keyword evidence="10 11" id="KW-0275">Fatty acid biosynthesis</keyword>
<organism evidence="13 14">
    <name type="scientific">Caenorhabditis bovis</name>
    <dbReference type="NCBI Taxonomy" id="2654633"/>
    <lineage>
        <taxon>Eukaryota</taxon>
        <taxon>Metazoa</taxon>
        <taxon>Ecdysozoa</taxon>
        <taxon>Nematoda</taxon>
        <taxon>Chromadorea</taxon>
        <taxon>Rhabditida</taxon>
        <taxon>Rhabditina</taxon>
        <taxon>Rhabditomorpha</taxon>
        <taxon>Rhabditoidea</taxon>
        <taxon>Rhabditidae</taxon>
        <taxon>Peloderinae</taxon>
        <taxon>Caenorhabditis</taxon>
    </lineage>
</organism>
<dbReference type="PROSITE" id="PS01188">
    <property type="entry name" value="ELO"/>
    <property type="match status" value="1"/>
</dbReference>
<dbReference type="PANTHER" id="PTHR11157">
    <property type="entry name" value="FATTY ACID ACYL TRANSFERASE-RELATED"/>
    <property type="match status" value="1"/>
</dbReference>
<keyword evidence="4 11" id="KW-0808">Transferase</keyword>
<evidence type="ECO:0000256" key="4">
    <source>
        <dbReference type="ARBA" id="ARBA00022679"/>
    </source>
</evidence>
<feature type="transmembrane region" description="Helical" evidence="11">
    <location>
        <begin position="174"/>
        <end position="192"/>
    </location>
</feature>
<feature type="region of interest" description="Disordered" evidence="12">
    <location>
        <begin position="302"/>
        <end position="327"/>
    </location>
</feature>
<keyword evidence="8 11" id="KW-0443">Lipid metabolism</keyword>
<evidence type="ECO:0000256" key="7">
    <source>
        <dbReference type="ARBA" id="ARBA00022989"/>
    </source>
</evidence>
<dbReference type="GO" id="GO:0009922">
    <property type="term" value="F:fatty acid elongase activity"/>
    <property type="evidence" value="ECO:0007669"/>
    <property type="project" value="InterPro"/>
</dbReference>
<comment type="similarity">
    <text evidence="11">Belongs to the ELO family.</text>
</comment>
<gene>
    <name evidence="13" type="ORF">CBOVIS_LOCUS8810</name>
</gene>
<feature type="transmembrane region" description="Helical" evidence="11">
    <location>
        <begin position="204"/>
        <end position="226"/>
    </location>
</feature>
<keyword evidence="14" id="KW-1185">Reference proteome</keyword>
<evidence type="ECO:0000256" key="5">
    <source>
        <dbReference type="ARBA" id="ARBA00022692"/>
    </source>
</evidence>
<evidence type="ECO:0000256" key="3">
    <source>
        <dbReference type="ARBA" id="ARBA00022516"/>
    </source>
</evidence>
<reference evidence="13 14" key="1">
    <citation type="submission" date="2020-04" db="EMBL/GenBank/DDBJ databases">
        <authorList>
            <person name="Laetsch R D."/>
            <person name="Stevens L."/>
            <person name="Kumar S."/>
            <person name="Blaxter L. M."/>
        </authorList>
    </citation>
    <scope>NUCLEOTIDE SEQUENCE [LARGE SCALE GENOMIC DNA]</scope>
</reference>
<keyword evidence="9 11" id="KW-0472">Membrane</keyword>
<dbReference type="GO" id="GO:0034626">
    <property type="term" value="P:fatty acid elongation, polyunsaturated fatty acid"/>
    <property type="evidence" value="ECO:0007669"/>
    <property type="project" value="TreeGrafter"/>
</dbReference>
<evidence type="ECO:0000256" key="11">
    <source>
        <dbReference type="RuleBase" id="RU361115"/>
    </source>
</evidence>
<proteinExistence type="inferred from homology"/>
<feature type="compositionally biased region" description="Basic residues" evidence="12">
    <location>
        <begin position="318"/>
        <end position="327"/>
    </location>
</feature>
<dbReference type="InterPro" id="IPR002076">
    <property type="entry name" value="ELO_fam"/>
</dbReference>
<feature type="compositionally biased region" description="Polar residues" evidence="12">
    <location>
        <begin position="302"/>
        <end position="314"/>
    </location>
</feature>
<evidence type="ECO:0000256" key="2">
    <source>
        <dbReference type="ARBA" id="ARBA00005194"/>
    </source>
</evidence>
<dbReference type="GO" id="GO:0034625">
    <property type="term" value="P:fatty acid elongation, monounsaturated fatty acid"/>
    <property type="evidence" value="ECO:0007669"/>
    <property type="project" value="TreeGrafter"/>
</dbReference>
<accession>A0A8S1ESY1</accession>
<sequence length="327" mass="38266">MAQYDYWPRYGLENYSVILPLEETFNPVNSTQWMQRNWHHSITGSIIYVVLIFLGKKLMENRKPFDFTNALFAWNSLLAVFSILGFVRMTPEWIWSWAGEGNSFKYSVCTASFAQGVTGFWTEQFAMSKIAEFVDTAFIVLRKRPLIFLHWYHHVTVTIYTWHAYKDHTASGRWFIWMNYGVHSVMYSYYALRSKKIRLPKQLAMVITILQIAQMVMGVLIGITVYRVKAAGGACQQSFENLWLCFAIYFSYFLLFCNFFYHAYLKKNNRYVELNKKKVDDKPEDENLEINKKCDINANISTEDINNSTPSMSTRGAAARRRAQKAD</sequence>
<evidence type="ECO:0000256" key="1">
    <source>
        <dbReference type="ARBA" id="ARBA00004141"/>
    </source>
</evidence>
<evidence type="ECO:0008006" key="15">
    <source>
        <dbReference type="Google" id="ProtNLM"/>
    </source>
</evidence>
<evidence type="ECO:0000313" key="14">
    <source>
        <dbReference type="Proteomes" id="UP000494206"/>
    </source>
</evidence>
<evidence type="ECO:0000256" key="9">
    <source>
        <dbReference type="ARBA" id="ARBA00023136"/>
    </source>
</evidence>
<evidence type="ECO:0000256" key="6">
    <source>
        <dbReference type="ARBA" id="ARBA00022832"/>
    </source>
</evidence>
<dbReference type="InterPro" id="IPR030457">
    <property type="entry name" value="ELO_CS"/>
</dbReference>
<keyword evidence="7 11" id="KW-1133">Transmembrane helix</keyword>
<dbReference type="AlphaFoldDB" id="A0A8S1ESY1"/>
<dbReference type="Pfam" id="PF01151">
    <property type="entry name" value="ELO"/>
    <property type="match status" value="1"/>
</dbReference>
<feature type="transmembrane region" description="Helical" evidence="11">
    <location>
        <begin position="241"/>
        <end position="261"/>
    </location>
</feature>
<dbReference type="GO" id="GO:0005789">
    <property type="term" value="C:endoplasmic reticulum membrane"/>
    <property type="evidence" value="ECO:0007669"/>
    <property type="project" value="TreeGrafter"/>
</dbReference>
<evidence type="ECO:0000256" key="10">
    <source>
        <dbReference type="ARBA" id="ARBA00023160"/>
    </source>
</evidence>
<name>A0A8S1ESY1_9PELO</name>
<feature type="transmembrane region" description="Helical" evidence="11">
    <location>
        <begin position="38"/>
        <end position="55"/>
    </location>
</feature>
<comment type="subcellular location">
    <subcellularLocation>
        <location evidence="1">Membrane</location>
        <topology evidence="1">Multi-pass membrane protein</topology>
    </subcellularLocation>
</comment>
<evidence type="ECO:0000256" key="12">
    <source>
        <dbReference type="SAM" id="MobiDB-lite"/>
    </source>
</evidence>
<dbReference type="OrthoDB" id="10259681at2759"/>
<evidence type="ECO:0000313" key="13">
    <source>
        <dbReference type="EMBL" id="CAB3406788.1"/>
    </source>
</evidence>
<dbReference type="Proteomes" id="UP000494206">
    <property type="component" value="Unassembled WGS sequence"/>
</dbReference>
<protein>
    <recommendedName>
        <fullName evidence="15">Very-long-chain 3-oxoacyl-CoA synthase</fullName>
    </recommendedName>
</protein>
<dbReference type="GO" id="GO:0030148">
    <property type="term" value="P:sphingolipid biosynthetic process"/>
    <property type="evidence" value="ECO:0007669"/>
    <property type="project" value="TreeGrafter"/>
</dbReference>
<comment type="pathway">
    <text evidence="2">Lipid metabolism; fatty acid biosynthesis.</text>
</comment>
<keyword evidence="6 11" id="KW-0276">Fatty acid metabolism</keyword>
<evidence type="ECO:0000256" key="8">
    <source>
        <dbReference type="ARBA" id="ARBA00023098"/>
    </source>
</evidence>
<dbReference type="GO" id="GO:0019367">
    <property type="term" value="P:fatty acid elongation, saturated fatty acid"/>
    <property type="evidence" value="ECO:0007669"/>
    <property type="project" value="TreeGrafter"/>
</dbReference>
<keyword evidence="3 11" id="KW-0444">Lipid biosynthesis</keyword>
<feature type="transmembrane region" description="Helical" evidence="11">
    <location>
        <begin position="67"/>
        <end position="87"/>
    </location>
</feature>